<feature type="compositionally biased region" description="Acidic residues" evidence="1">
    <location>
        <begin position="73"/>
        <end position="93"/>
    </location>
</feature>
<proteinExistence type="predicted"/>
<evidence type="ECO:0000313" key="3">
    <source>
        <dbReference type="EMBL" id="SGY13384.1"/>
    </source>
</evidence>
<dbReference type="InterPro" id="IPR041898">
    <property type="entry name" value="MAGE_WH1"/>
</dbReference>
<gene>
    <name evidence="3" type="primary">BQ5605_C010g05849</name>
    <name evidence="3" type="ORF">BQ5605_C010G05849</name>
</gene>
<dbReference type="EMBL" id="FQNC01000012">
    <property type="protein sequence ID" value="SGY13384.1"/>
    <property type="molecule type" value="Genomic_DNA"/>
</dbReference>
<accession>A0A2X0LU17</accession>
<dbReference type="InterPro" id="IPR037445">
    <property type="entry name" value="MAGE"/>
</dbReference>
<dbReference type="Gene3D" id="1.10.10.1200">
    <property type="entry name" value="MAGE homology domain, winged helix WH1 motif"/>
    <property type="match status" value="1"/>
</dbReference>
<feature type="compositionally biased region" description="Acidic residues" evidence="1">
    <location>
        <begin position="19"/>
        <end position="41"/>
    </location>
</feature>
<name>A0A2X0LU17_9BASI</name>
<dbReference type="InterPro" id="IPR041899">
    <property type="entry name" value="MAGE_WH2"/>
</dbReference>
<feature type="compositionally biased region" description="Basic and acidic residues" evidence="1">
    <location>
        <begin position="47"/>
        <end position="61"/>
    </location>
</feature>
<dbReference type="Gene3D" id="1.10.10.1210">
    <property type="entry name" value="MAGE homology domain, winged helix WH2 motif"/>
    <property type="match status" value="1"/>
</dbReference>
<dbReference type="GO" id="GO:0005634">
    <property type="term" value="C:nucleus"/>
    <property type="evidence" value="ECO:0007669"/>
    <property type="project" value="TreeGrafter"/>
</dbReference>
<dbReference type="Proteomes" id="UP000249464">
    <property type="component" value="Unassembled WGS sequence"/>
</dbReference>
<dbReference type="Pfam" id="PF01454">
    <property type="entry name" value="MAGE"/>
    <property type="match status" value="1"/>
</dbReference>
<dbReference type="PANTHER" id="PTHR11736:SF14">
    <property type="entry name" value="NSE3 HOMOLOG, SMC5-SMC6 COMPLEX COMPONENT"/>
    <property type="match status" value="1"/>
</dbReference>
<evidence type="ECO:0000259" key="2">
    <source>
        <dbReference type="SMART" id="SM01373"/>
    </source>
</evidence>
<dbReference type="STRING" id="796604.A0A2X0LU17"/>
<organism evidence="3 4">
    <name type="scientific">Microbotryum silenes-dioicae</name>
    <dbReference type="NCBI Taxonomy" id="796604"/>
    <lineage>
        <taxon>Eukaryota</taxon>
        <taxon>Fungi</taxon>
        <taxon>Dikarya</taxon>
        <taxon>Basidiomycota</taxon>
        <taxon>Pucciniomycotina</taxon>
        <taxon>Microbotryomycetes</taxon>
        <taxon>Microbotryales</taxon>
        <taxon>Microbotryaceae</taxon>
        <taxon>Microbotryum</taxon>
    </lineage>
</organism>
<protein>
    <submittedName>
        <fullName evidence="3">BQ5605_C010g05849 protein</fullName>
    </submittedName>
</protein>
<dbReference type="InterPro" id="IPR002190">
    <property type="entry name" value="MHD_dom"/>
</dbReference>
<feature type="compositionally biased region" description="Acidic residues" evidence="1">
    <location>
        <begin position="457"/>
        <end position="469"/>
    </location>
</feature>
<keyword evidence="4" id="KW-1185">Reference proteome</keyword>
<dbReference type="GO" id="GO:0006281">
    <property type="term" value="P:DNA repair"/>
    <property type="evidence" value="ECO:0007669"/>
    <property type="project" value="TreeGrafter"/>
</dbReference>
<dbReference type="PANTHER" id="PTHR11736">
    <property type="entry name" value="MELANOMA-ASSOCIATED ANTIGEN MAGE ANTIGEN"/>
    <property type="match status" value="1"/>
</dbReference>
<sequence>MASYGKKRGRASRVAPDSEREEDDDESQQDRDDQNEDEEEPQPSKGKGKDKTKPVGREKGKGSGKGKARQASDDEEDDEEVVDDEGVDEEDEETTGRKKKGKGALSTQEKEDLVKGITRHILFSEYTRKLHSRADIVKTGKCMRDSTWQSKTLLLIADSLCPVLPDGQGRYFNELIPKVQKNLRKVLGMELVALRPKENSTAKNPAKVYALRSTLPIQLIRASAARPLASISSSVDEDLAESSALARELINYAEDDDDGDLSGLHTKQRAEAKGGYIRDVKREEGAAYGILGVILALILVNGKVLGDGQSLFRRKPELSPGSDPVDSRLQTTDQLITYLRRLSLYPSTIIPLSPCSSHPGHLNLDHFIQLMCKQGYLERSASGAAPAAAAAAAARTGHIPATQRTVRGKGADLIEGGDAAIEYCWGARAEVEIGEVGVAQFIQTMFEAGGPKKSLGGDDDEEEEEEEEGATERRKETPEEKKRKAEKLMIELKRAAGTVSLQDAAEVEVTL</sequence>
<dbReference type="AlphaFoldDB" id="A0A2X0LU17"/>
<feature type="domain" description="MAGE" evidence="2">
    <location>
        <begin position="117"/>
        <end position="438"/>
    </location>
</feature>
<dbReference type="SMART" id="SM01373">
    <property type="entry name" value="MAGE"/>
    <property type="match status" value="1"/>
</dbReference>
<feature type="region of interest" description="Disordered" evidence="1">
    <location>
        <begin position="449"/>
        <end position="484"/>
    </location>
</feature>
<evidence type="ECO:0000313" key="4">
    <source>
        <dbReference type="Proteomes" id="UP000249464"/>
    </source>
</evidence>
<feature type="compositionally biased region" description="Basic and acidic residues" evidence="1">
    <location>
        <begin position="470"/>
        <end position="484"/>
    </location>
</feature>
<reference evidence="3 4" key="1">
    <citation type="submission" date="2016-11" db="EMBL/GenBank/DDBJ databases">
        <authorList>
            <person name="Jaros S."/>
            <person name="Januszkiewicz K."/>
            <person name="Wedrychowicz H."/>
        </authorList>
    </citation>
    <scope>NUCLEOTIDE SEQUENCE [LARGE SCALE GENOMIC DNA]</scope>
</reference>
<feature type="region of interest" description="Disordered" evidence="1">
    <location>
        <begin position="1"/>
        <end position="111"/>
    </location>
</feature>
<feature type="compositionally biased region" description="Basic residues" evidence="1">
    <location>
        <begin position="1"/>
        <end position="11"/>
    </location>
</feature>
<evidence type="ECO:0000256" key="1">
    <source>
        <dbReference type="SAM" id="MobiDB-lite"/>
    </source>
</evidence>